<organism evidence="6 7">
    <name type="scientific">Methanobrevibacter thaueri</name>
    <dbReference type="NCBI Taxonomy" id="190975"/>
    <lineage>
        <taxon>Archaea</taxon>
        <taxon>Methanobacteriati</taxon>
        <taxon>Methanobacteriota</taxon>
        <taxon>Methanomada group</taxon>
        <taxon>Methanobacteria</taxon>
        <taxon>Methanobacteriales</taxon>
        <taxon>Methanobacteriaceae</taxon>
        <taxon>Methanobrevibacter</taxon>
    </lineage>
</organism>
<keyword evidence="4" id="KW-0472">Membrane</keyword>
<dbReference type="Proteomes" id="UP000251717">
    <property type="component" value="Unassembled WGS sequence"/>
</dbReference>
<reference evidence="6 7" key="1">
    <citation type="submission" date="2017-03" db="EMBL/GenBank/DDBJ databases">
        <title>Genome sequence of Methanobrevibacter thaueri.</title>
        <authorList>
            <person name="Poehlein A."/>
            <person name="Seedorf H."/>
            <person name="Daniel R."/>
        </authorList>
    </citation>
    <scope>NUCLEOTIDE SEQUENCE [LARGE SCALE GENOMIC DNA]</scope>
    <source>
        <strain evidence="6 7">DSM 11995</strain>
    </source>
</reference>
<dbReference type="InterPro" id="IPR001173">
    <property type="entry name" value="Glyco_trans_2-like"/>
</dbReference>
<comment type="similarity">
    <text evidence="1">Belongs to the glycosyltransferase 2 family.</text>
</comment>
<dbReference type="EMBL" id="MZGS01000031">
    <property type="protein sequence ID" value="PWB84852.1"/>
    <property type="molecule type" value="Genomic_DNA"/>
</dbReference>
<evidence type="ECO:0000256" key="1">
    <source>
        <dbReference type="ARBA" id="ARBA00006739"/>
    </source>
</evidence>
<evidence type="ECO:0000313" key="6">
    <source>
        <dbReference type="EMBL" id="PWB84852.1"/>
    </source>
</evidence>
<evidence type="ECO:0000256" key="2">
    <source>
        <dbReference type="ARBA" id="ARBA00022676"/>
    </source>
</evidence>
<proteinExistence type="inferred from homology"/>
<dbReference type="SUPFAM" id="SSF53448">
    <property type="entry name" value="Nucleotide-diphospho-sugar transferases"/>
    <property type="match status" value="1"/>
</dbReference>
<keyword evidence="2 6" id="KW-0328">Glycosyltransferase</keyword>
<comment type="caution">
    <text evidence="6">The sequence shown here is derived from an EMBL/GenBank/DDBJ whole genome shotgun (WGS) entry which is preliminary data.</text>
</comment>
<dbReference type="Pfam" id="PF00535">
    <property type="entry name" value="Glycos_transf_2"/>
    <property type="match status" value="1"/>
</dbReference>
<name>A0A315XJL1_9EURY</name>
<dbReference type="GO" id="GO:0102096">
    <property type="term" value="F:decaprenyl-N-acetyl-alpha-D-glucosaminyl-pyrophosphate:dTDP-alpha-L-rhamnose rhamnosyltransferase activity"/>
    <property type="evidence" value="ECO:0007669"/>
    <property type="project" value="UniProtKB-EC"/>
</dbReference>
<evidence type="ECO:0000256" key="4">
    <source>
        <dbReference type="SAM" id="Phobius"/>
    </source>
</evidence>
<keyword evidence="7" id="KW-1185">Reference proteome</keyword>
<keyword evidence="4" id="KW-1133">Transmembrane helix</keyword>
<keyword evidence="4" id="KW-0812">Transmembrane</keyword>
<keyword evidence="3 6" id="KW-0808">Transferase</keyword>
<evidence type="ECO:0000313" key="7">
    <source>
        <dbReference type="Proteomes" id="UP000251717"/>
    </source>
</evidence>
<feature type="domain" description="Glycosyltransferase 2-like" evidence="5">
    <location>
        <begin position="15"/>
        <end position="187"/>
    </location>
</feature>
<dbReference type="AlphaFoldDB" id="A0A315XJL1"/>
<evidence type="ECO:0000259" key="5">
    <source>
        <dbReference type="Pfam" id="PF00535"/>
    </source>
</evidence>
<dbReference type="EC" id="2.4.1.289" evidence="6"/>
<protein>
    <submittedName>
        <fullName evidence="6">N-acetylglucosaminyl-diphospho-decaprenol L-rhamnosyltransferase</fullName>
        <ecNumber evidence="6">2.4.1.289</ecNumber>
    </submittedName>
</protein>
<dbReference type="CDD" id="cd04186">
    <property type="entry name" value="GT_2_like_c"/>
    <property type="match status" value="1"/>
</dbReference>
<dbReference type="InterPro" id="IPR029044">
    <property type="entry name" value="Nucleotide-diphossugar_trans"/>
</dbReference>
<accession>A0A315XJL1</accession>
<dbReference type="PANTHER" id="PTHR43179">
    <property type="entry name" value="RHAMNOSYLTRANSFERASE WBBL"/>
    <property type="match status" value="1"/>
</dbReference>
<dbReference type="PANTHER" id="PTHR43179:SF12">
    <property type="entry name" value="GALACTOFURANOSYLTRANSFERASE GLFT2"/>
    <property type="match status" value="1"/>
</dbReference>
<dbReference type="Gene3D" id="3.90.550.10">
    <property type="entry name" value="Spore Coat Polysaccharide Biosynthesis Protein SpsA, Chain A"/>
    <property type="match status" value="1"/>
</dbReference>
<evidence type="ECO:0000256" key="3">
    <source>
        <dbReference type="ARBA" id="ARBA00022679"/>
    </source>
</evidence>
<sequence length="331" mass="37784">MDEIKKFNLINMKVSVVTPNYNGERFLKTFFESLNNDSEYIGEVIIVDNGSTDGSKDYIKGNKFNFPVVLIENTENRGFSPAVNQGIEKAKYEYIFSLNNDTEIKEGSIKALLDLASSDDNIFSVQAKMLQYDNKELIDDVGDEYNLLAWTKKVGENHNSNEYTEPCEIFSACAGAAMYKKSLLNEIGMFDDNFFAYMEDVDLAIRSRISGHVNMLCPDAIVYHIGSATSGSRYNEFKVRLAARNNVWVVYKNLPIPMKIVNFIFLFLGFLIKYIFFVRKGFGSTYLAGLKEGLSSRGEKIDKVKFKAGNTKNYFKIEYRLIINTIKFLKR</sequence>
<feature type="transmembrane region" description="Helical" evidence="4">
    <location>
        <begin position="260"/>
        <end position="278"/>
    </location>
</feature>
<gene>
    <name evidence="6" type="primary">wbbL_2</name>
    <name evidence="6" type="ORF">MBBTH_20890</name>
</gene>